<name>A0ABD2PN78_9PLAT</name>
<evidence type="ECO:0000313" key="1">
    <source>
        <dbReference type="EMBL" id="KAL3308954.1"/>
    </source>
</evidence>
<dbReference type="Proteomes" id="UP001626550">
    <property type="component" value="Unassembled WGS sequence"/>
</dbReference>
<accession>A0ABD2PN78</accession>
<sequence length="66" mass="7129">MVSIDTDADVAIDVGAEDEATNYSLIAMTQYGKLLGLALTDCTWPLVDINNVIIKSVSLHEPPHDD</sequence>
<protein>
    <submittedName>
        <fullName evidence="1">Uncharacterized protein</fullName>
    </submittedName>
</protein>
<dbReference type="AlphaFoldDB" id="A0ABD2PN78"/>
<proteinExistence type="predicted"/>
<evidence type="ECO:0000313" key="2">
    <source>
        <dbReference type="Proteomes" id="UP001626550"/>
    </source>
</evidence>
<gene>
    <name evidence="1" type="ORF">Ciccas_012507</name>
</gene>
<keyword evidence="2" id="KW-1185">Reference proteome</keyword>
<comment type="caution">
    <text evidence="1">The sequence shown here is derived from an EMBL/GenBank/DDBJ whole genome shotgun (WGS) entry which is preliminary data.</text>
</comment>
<organism evidence="1 2">
    <name type="scientific">Cichlidogyrus casuarinus</name>
    <dbReference type="NCBI Taxonomy" id="1844966"/>
    <lineage>
        <taxon>Eukaryota</taxon>
        <taxon>Metazoa</taxon>
        <taxon>Spiralia</taxon>
        <taxon>Lophotrochozoa</taxon>
        <taxon>Platyhelminthes</taxon>
        <taxon>Monogenea</taxon>
        <taxon>Monopisthocotylea</taxon>
        <taxon>Dactylogyridea</taxon>
        <taxon>Ancyrocephalidae</taxon>
        <taxon>Cichlidogyrus</taxon>
    </lineage>
</organism>
<dbReference type="EMBL" id="JBJKFK010004486">
    <property type="protein sequence ID" value="KAL3308954.1"/>
    <property type="molecule type" value="Genomic_DNA"/>
</dbReference>
<reference evidence="1 2" key="1">
    <citation type="submission" date="2024-11" db="EMBL/GenBank/DDBJ databases">
        <title>Adaptive evolution of stress response genes in parasites aligns with host niche diversity.</title>
        <authorList>
            <person name="Hahn C."/>
            <person name="Resl P."/>
        </authorList>
    </citation>
    <scope>NUCLEOTIDE SEQUENCE [LARGE SCALE GENOMIC DNA]</scope>
    <source>
        <strain evidence="1">EGGRZ-B1_66</strain>
        <tissue evidence="1">Body</tissue>
    </source>
</reference>